<dbReference type="PANTHER" id="PTHR31801:SF1">
    <property type="entry name" value="SPHINGOMYELIN PHOSPHODIESTERASE"/>
    <property type="match status" value="1"/>
</dbReference>
<dbReference type="Gene3D" id="1.20.1280.170">
    <property type="entry name" value="Exocyst complex component Exo70"/>
    <property type="match status" value="1"/>
</dbReference>
<name>A0A9Q0QS71_9MAGN</name>
<reference evidence="4" key="1">
    <citation type="journal article" date="2023" name="Plant J.">
        <title>The genome of the king protea, Protea cynaroides.</title>
        <authorList>
            <person name="Chang J."/>
            <person name="Duong T.A."/>
            <person name="Schoeman C."/>
            <person name="Ma X."/>
            <person name="Roodt D."/>
            <person name="Barker N."/>
            <person name="Li Z."/>
            <person name="Van de Peer Y."/>
            <person name="Mizrachi E."/>
        </authorList>
    </citation>
    <scope>NUCLEOTIDE SEQUENCE</scope>
    <source>
        <tissue evidence="4">Young leaves</tissue>
    </source>
</reference>
<comment type="similarity">
    <text evidence="1">Belongs to the EXO70 family.</text>
</comment>
<evidence type="ECO:0000313" key="4">
    <source>
        <dbReference type="EMBL" id="KAJ4969927.1"/>
    </source>
</evidence>
<dbReference type="Proteomes" id="UP001141806">
    <property type="component" value="Unassembled WGS sequence"/>
</dbReference>
<evidence type="ECO:0000259" key="3">
    <source>
        <dbReference type="Pfam" id="PF03081"/>
    </source>
</evidence>
<evidence type="ECO:0000313" key="5">
    <source>
        <dbReference type="Proteomes" id="UP001141806"/>
    </source>
</evidence>
<feature type="domain" description="Exocyst complex subunit Exo70 C-terminal" evidence="3">
    <location>
        <begin position="413"/>
        <end position="461"/>
    </location>
</feature>
<dbReference type="SUPFAM" id="SSF74788">
    <property type="entry name" value="Cullin repeat-like"/>
    <property type="match status" value="1"/>
</dbReference>
<dbReference type="OrthoDB" id="10251508at2759"/>
<dbReference type="InterPro" id="IPR046364">
    <property type="entry name" value="Exo70_C"/>
</dbReference>
<dbReference type="Pfam" id="PF03081">
    <property type="entry name" value="Exo70_C"/>
    <property type="match status" value="1"/>
</dbReference>
<dbReference type="GO" id="GO:0000145">
    <property type="term" value="C:exocyst"/>
    <property type="evidence" value="ECO:0007669"/>
    <property type="project" value="InterPro"/>
</dbReference>
<keyword evidence="5" id="KW-1185">Reference proteome</keyword>
<accession>A0A9Q0QS71</accession>
<dbReference type="AlphaFoldDB" id="A0A9Q0QS71"/>
<dbReference type="GO" id="GO:0006887">
    <property type="term" value="P:exocytosis"/>
    <property type="evidence" value="ECO:0007669"/>
    <property type="project" value="InterPro"/>
</dbReference>
<dbReference type="InterPro" id="IPR016159">
    <property type="entry name" value="Cullin_repeat-like_dom_sf"/>
</dbReference>
<dbReference type="GO" id="GO:0005546">
    <property type="term" value="F:phosphatidylinositol-4,5-bisphosphate binding"/>
    <property type="evidence" value="ECO:0007669"/>
    <property type="project" value="InterPro"/>
</dbReference>
<sequence>MCKIFRFDESSSQKLSFSSGWIDQIQTFGDSELADKVFDMLSPSSGLISSIFATDRHSLVKCVSNIMGQVYAPEWERLSCLVGFMFVHYPMCRDKSKSVDAVVVNTHRSKLGESNTKPKVFTRSIIREYSGVAVGDEAFLDLIKQIDVAKVDQGGLADLRVHNRFGLHDPWNRVLLHVLAKEGDLAETKDHRWPEESLESDVGRQVPIAAKNLDVIGLGVHLGLGREYGNILLYADIRVSTGVNGSTTLPYSSTALEMSMDVVIAERSGTVHQMDLQHNGLASLNQGVVVEDKSRIEEGLKGLGSDHVLSYVEAFIRDDEGRVFGDPSSSEALMSSDSRKAPLVKTRGLRKPTVRRTISEVMGKDMNALAVNNQRRYEDVVHVSHVVHSFPTNGMGGPPVQGNHGDALAGGREKQLCEQVFGRSDLIKEVCFAESAKKCVMQLMNFAEAIVIGKKSPDKLF</sequence>
<dbReference type="PANTHER" id="PTHR31801">
    <property type="entry name" value="ALTERED INHERITANCE OF MITOCHONDRIA PROTEIN 24, MITOCHONDRIAL"/>
    <property type="match status" value="1"/>
</dbReference>
<dbReference type="EMBL" id="JAMYWD010000005">
    <property type="protein sequence ID" value="KAJ4969927.1"/>
    <property type="molecule type" value="Genomic_DNA"/>
</dbReference>
<comment type="caution">
    <text evidence="4">The sequence shown here is derived from an EMBL/GenBank/DDBJ whole genome shotgun (WGS) entry which is preliminary data.</text>
</comment>
<proteinExistence type="inferred from homology"/>
<protein>
    <recommendedName>
        <fullName evidence="3">Exocyst complex subunit Exo70 C-terminal domain-containing protein</fullName>
    </recommendedName>
</protein>
<keyword evidence="2" id="KW-0813">Transport</keyword>
<gene>
    <name evidence="4" type="ORF">NE237_003026</name>
</gene>
<evidence type="ECO:0000256" key="2">
    <source>
        <dbReference type="ARBA" id="ARBA00022448"/>
    </source>
</evidence>
<evidence type="ECO:0000256" key="1">
    <source>
        <dbReference type="ARBA" id="ARBA00006756"/>
    </source>
</evidence>
<organism evidence="4 5">
    <name type="scientific">Protea cynaroides</name>
    <dbReference type="NCBI Taxonomy" id="273540"/>
    <lineage>
        <taxon>Eukaryota</taxon>
        <taxon>Viridiplantae</taxon>
        <taxon>Streptophyta</taxon>
        <taxon>Embryophyta</taxon>
        <taxon>Tracheophyta</taxon>
        <taxon>Spermatophyta</taxon>
        <taxon>Magnoliopsida</taxon>
        <taxon>Proteales</taxon>
        <taxon>Proteaceae</taxon>
        <taxon>Protea</taxon>
    </lineage>
</organism>